<reference evidence="1" key="1">
    <citation type="journal article" date="2014" name="Int. J. Syst. Evol. Microbiol.">
        <title>Complete genome sequence of Corynebacterium casei LMG S-19264T (=DSM 44701T), isolated from a smear-ripened cheese.</title>
        <authorList>
            <consortium name="US DOE Joint Genome Institute (JGI-PGF)"/>
            <person name="Walter F."/>
            <person name="Albersmeier A."/>
            <person name="Kalinowski J."/>
            <person name="Ruckert C."/>
        </authorList>
    </citation>
    <scope>NUCLEOTIDE SEQUENCE</scope>
    <source>
        <strain evidence="1">CGMCC 1.15478</strain>
    </source>
</reference>
<name>A0A916UJJ7_9ACTN</name>
<accession>A0A916UJJ7</accession>
<dbReference type="Proteomes" id="UP000641514">
    <property type="component" value="Unassembled WGS sequence"/>
</dbReference>
<gene>
    <name evidence="1" type="ORF">GCM10011410_29630</name>
</gene>
<dbReference type="AlphaFoldDB" id="A0A916UJJ7"/>
<sequence>MAIKAEAYEVASAEGKATVQGLLLRDIPDSRVASACSVAESANVACVDVLEAKQNPEQGRLARPVGPEHGDELTGVDFEGEFVPKLSMPEGQARVPQFHDGICQ</sequence>
<evidence type="ECO:0000313" key="2">
    <source>
        <dbReference type="Proteomes" id="UP000641514"/>
    </source>
</evidence>
<dbReference type="EMBL" id="BMJH01000003">
    <property type="protein sequence ID" value="GGC74412.1"/>
    <property type="molecule type" value="Genomic_DNA"/>
</dbReference>
<keyword evidence="2" id="KW-1185">Reference proteome</keyword>
<proteinExistence type="predicted"/>
<comment type="caution">
    <text evidence="1">The sequence shown here is derived from an EMBL/GenBank/DDBJ whole genome shotgun (WGS) entry which is preliminary data.</text>
</comment>
<reference evidence="1" key="2">
    <citation type="submission" date="2020-09" db="EMBL/GenBank/DDBJ databases">
        <authorList>
            <person name="Sun Q."/>
            <person name="Zhou Y."/>
        </authorList>
    </citation>
    <scope>NUCLEOTIDE SEQUENCE</scope>
    <source>
        <strain evidence="1">CGMCC 1.15478</strain>
    </source>
</reference>
<protein>
    <submittedName>
        <fullName evidence="1">Uncharacterized protein</fullName>
    </submittedName>
</protein>
<evidence type="ECO:0000313" key="1">
    <source>
        <dbReference type="EMBL" id="GGC74412.1"/>
    </source>
</evidence>
<organism evidence="1 2">
    <name type="scientific">Hoyosella rhizosphaerae</name>
    <dbReference type="NCBI Taxonomy" id="1755582"/>
    <lineage>
        <taxon>Bacteria</taxon>
        <taxon>Bacillati</taxon>
        <taxon>Actinomycetota</taxon>
        <taxon>Actinomycetes</taxon>
        <taxon>Mycobacteriales</taxon>
        <taxon>Hoyosellaceae</taxon>
        <taxon>Hoyosella</taxon>
    </lineage>
</organism>
<dbReference type="AntiFam" id="ANF00095">
    <property type="entry name" value="Shadow ORF (opposite ABC transporters)"/>
</dbReference>